<dbReference type="InterPro" id="IPR037143">
    <property type="entry name" value="4-PPantetheinyl_Trfase_dom_sf"/>
</dbReference>
<evidence type="ECO:0000313" key="5">
    <source>
        <dbReference type="EMBL" id="GBF93510.1"/>
    </source>
</evidence>
<dbReference type="InParanoid" id="A0A2V0P6M7"/>
<sequence>MLGRLASCPIGAASPEARPAAGAGAAAALRGAAVAARCYAVGAARAAPAAVGVGSPVPLAPGEVHVWWLHTDEVDEPLLSHYASLLPPRERAAADEARGGATRKQRLLARALARCALARYLPGGAEPWELEFGSNGNGKPFLLGGGGCRPRLEFNLSHTSSLLGCAVSAGGPVGLDVEESSRTTARGALRLARRRLTQAEHDLLAAEADESRRAALFVQLWTLKEALVKAKGTGISAPPGLKGFSIGLHEPGTRTGGDGAPLHKAHGLPLAPDWRRISVTPHAPDPNAYGLLLLRPTLRHVSALCVQLPGGGAAGEAVAGPQTAAAGDAGGWAESAGGGGGGGNGSGNGGGGGAIGGGWRVRMWRCVPLVRETQLAGAEAQVLAFGGGPASG</sequence>
<proteinExistence type="predicted"/>
<gene>
    <name evidence="5" type="ORF">Rsub_06643</name>
</gene>
<organism evidence="5 6">
    <name type="scientific">Raphidocelis subcapitata</name>
    <dbReference type="NCBI Taxonomy" id="307507"/>
    <lineage>
        <taxon>Eukaryota</taxon>
        <taxon>Viridiplantae</taxon>
        <taxon>Chlorophyta</taxon>
        <taxon>core chlorophytes</taxon>
        <taxon>Chlorophyceae</taxon>
        <taxon>CS clade</taxon>
        <taxon>Sphaeropleales</taxon>
        <taxon>Selenastraceae</taxon>
        <taxon>Raphidocelis</taxon>
    </lineage>
</organism>
<evidence type="ECO:0000259" key="4">
    <source>
        <dbReference type="Pfam" id="PF01648"/>
    </source>
</evidence>
<evidence type="ECO:0000256" key="1">
    <source>
        <dbReference type="ARBA" id="ARBA00013172"/>
    </source>
</evidence>
<feature type="domain" description="4'-phosphopantetheinyl transferase" evidence="4">
    <location>
        <begin position="172"/>
        <end position="253"/>
    </location>
</feature>
<dbReference type="EMBL" id="BDRX01000041">
    <property type="protein sequence ID" value="GBF93510.1"/>
    <property type="molecule type" value="Genomic_DNA"/>
</dbReference>
<feature type="region of interest" description="Disordered" evidence="3">
    <location>
        <begin position="325"/>
        <end position="349"/>
    </location>
</feature>
<dbReference type="STRING" id="307507.A0A2V0P6M7"/>
<accession>A0A2V0P6M7</accession>
<dbReference type="GO" id="GO:0005829">
    <property type="term" value="C:cytosol"/>
    <property type="evidence" value="ECO:0007669"/>
    <property type="project" value="TreeGrafter"/>
</dbReference>
<name>A0A2V0P6M7_9CHLO</name>
<dbReference type="AlphaFoldDB" id="A0A2V0P6M7"/>
<feature type="compositionally biased region" description="Low complexity" evidence="3">
    <location>
        <begin position="325"/>
        <end position="335"/>
    </location>
</feature>
<dbReference type="Proteomes" id="UP000247498">
    <property type="component" value="Unassembled WGS sequence"/>
</dbReference>
<evidence type="ECO:0000256" key="3">
    <source>
        <dbReference type="SAM" id="MobiDB-lite"/>
    </source>
</evidence>
<evidence type="ECO:0000256" key="2">
    <source>
        <dbReference type="ARBA" id="ARBA00022679"/>
    </source>
</evidence>
<dbReference type="GO" id="GO:0008897">
    <property type="term" value="F:holo-[acyl-carrier-protein] synthase activity"/>
    <property type="evidence" value="ECO:0007669"/>
    <property type="project" value="UniProtKB-EC"/>
</dbReference>
<dbReference type="InterPro" id="IPR008278">
    <property type="entry name" value="4-PPantetheinyl_Trfase_dom"/>
</dbReference>
<comment type="caution">
    <text evidence="5">The sequence shown here is derived from an EMBL/GenBank/DDBJ whole genome shotgun (WGS) entry which is preliminary data.</text>
</comment>
<evidence type="ECO:0000313" key="6">
    <source>
        <dbReference type="Proteomes" id="UP000247498"/>
    </source>
</evidence>
<dbReference type="PANTHER" id="PTHR12215:SF15">
    <property type="entry name" value="4'-PHOSPHOPANTETHEINYL TRANSFERASE SUPERFAMILY-RELATED"/>
    <property type="match status" value="1"/>
</dbReference>
<dbReference type="SUPFAM" id="SSF56214">
    <property type="entry name" value="4'-phosphopantetheinyl transferase"/>
    <property type="match status" value="2"/>
</dbReference>
<dbReference type="Gene3D" id="3.90.470.20">
    <property type="entry name" value="4'-phosphopantetheinyl transferase domain"/>
    <property type="match status" value="1"/>
</dbReference>
<keyword evidence="2" id="KW-0808">Transferase</keyword>
<keyword evidence="6" id="KW-1185">Reference proteome</keyword>
<protein>
    <recommendedName>
        <fullName evidence="1">holo-[acyl-carrier-protein] synthase</fullName>
        <ecNumber evidence="1">2.7.8.7</ecNumber>
    </recommendedName>
</protein>
<dbReference type="InterPro" id="IPR050559">
    <property type="entry name" value="P-Pant_transferase_sf"/>
</dbReference>
<feature type="compositionally biased region" description="Gly residues" evidence="3">
    <location>
        <begin position="336"/>
        <end position="349"/>
    </location>
</feature>
<dbReference type="GO" id="GO:0019878">
    <property type="term" value="P:lysine biosynthetic process via aminoadipic acid"/>
    <property type="evidence" value="ECO:0007669"/>
    <property type="project" value="TreeGrafter"/>
</dbReference>
<dbReference type="PANTHER" id="PTHR12215">
    <property type="entry name" value="PHOSPHOPANTETHEINE TRANSFERASE"/>
    <property type="match status" value="1"/>
</dbReference>
<dbReference type="Pfam" id="PF01648">
    <property type="entry name" value="ACPS"/>
    <property type="match status" value="1"/>
</dbReference>
<dbReference type="GO" id="GO:0000287">
    <property type="term" value="F:magnesium ion binding"/>
    <property type="evidence" value="ECO:0007669"/>
    <property type="project" value="InterPro"/>
</dbReference>
<dbReference type="EC" id="2.7.8.7" evidence="1"/>
<reference evidence="5 6" key="1">
    <citation type="journal article" date="2018" name="Sci. Rep.">
        <title>Raphidocelis subcapitata (=Pseudokirchneriella subcapitata) provides an insight into genome evolution and environmental adaptations in the Sphaeropleales.</title>
        <authorList>
            <person name="Suzuki S."/>
            <person name="Yamaguchi H."/>
            <person name="Nakajima N."/>
            <person name="Kawachi M."/>
        </authorList>
    </citation>
    <scope>NUCLEOTIDE SEQUENCE [LARGE SCALE GENOMIC DNA]</scope>
    <source>
        <strain evidence="5 6">NIES-35</strain>
    </source>
</reference>
<dbReference type="OrthoDB" id="26719at2759"/>